<proteinExistence type="predicted"/>
<dbReference type="OrthoDB" id="5837390at2759"/>
<evidence type="ECO:0000256" key="1">
    <source>
        <dbReference type="SAM" id="Phobius"/>
    </source>
</evidence>
<keyword evidence="1" id="KW-1133">Transmembrane helix</keyword>
<accession>A0A9P1IAT9</accession>
<protein>
    <submittedName>
        <fullName evidence="2">Uncharacterized protein</fullName>
    </submittedName>
</protein>
<keyword evidence="1" id="KW-0812">Transmembrane</keyword>
<sequence length="92" mass="10554">MRIPEGAPVPFWLSIRNRFPRLAKTARPTVGTVAVITTGIITCLAVCAVTVYPKYYNDYYKNAQKEERALLRLDREQLAGPQNAWRDPFEKK</sequence>
<dbReference type="AlphaFoldDB" id="A0A9P1IAT9"/>
<gene>
    <name evidence="2" type="ORF">CAMP_LOCUS4286</name>
</gene>
<comment type="caution">
    <text evidence="2">The sequence shown here is derived from an EMBL/GenBank/DDBJ whole genome shotgun (WGS) entry which is preliminary data.</text>
</comment>
<evidence type="ECO:0000313" key="2">
    <source>
        <dbReference type="EMBL" id="CAI5441649.1"/>
    </source>
</evidence>
<feature type="transmembrane region" description="Helical" evidence="1">
    <location>
        <begin position="30"/>
        <end position="52"/>
    </location>
</feature>
<keyword evidence="3" id="KW-1185">Reference proteome</keyword>
<reference evidence="2" key="1">
    <citation type="submission" date="2022-11" db="EMBL/GenBank/DDBJ databases">
        <authorList>
            <person name="Kikuchi T."/>
        </authorList>
    </citation>
    <scope>NUCLEOTIDE SEQUENCE</scope>
    <source>
        <strain evidence="2">PS1010</strain>
    </source>
</reference>
<dbReference type="Proteomes" id="UP001152747">
    <property type="component" value="Unassembled WGS sequence"/>
</dbReference>
<evidence type="ECO:0000313" key="3">
    <source>
        <dbReference type="Proteomes" id="UP001152747"/>
    </source>
</evidence>
<dbReference type="EMBL" id="CANHGI010000002">
    <property type="protein sequence ID" value="CAI5441649.1"/>
    <property type="molecule type" value="Genomic_DNA"/>
</dbReference>
<organism evidence="2 3">
    <name type="scientific">Caenorhabditis angaria</name>
    <dbReference type="NCBI Taxonomy" id="860376"/>
    <lineage>
        <taxon>Eukaryota</taxon>
        <taxon>Metazoa</taxon>
        <taxon>Ecdysozoa</taxon>
        <taxon>Nematoda</taxon>
        <taxon>Chromadorea</taxon>
        <taxon>Rhabditida</taxon>
        <taxon>Rhabditina</taxon>
        <taxon>Rhabditomorpha</taxon>
        <taxon>Rhabditoidea</taxon>
        <taxon>Rhabditidae</taxon>
        <taxon>Peloderinae</taxon>
        <taxon>Caenorhabditis</taxon>
    </lineage>
</organism>
<name>A0A9P1IAT9_9PELO</name>
<keyword evidence="1" id="KW-0472">Membrane</keyword>